<comment type="function">
    <text evidence="1 10">Activation of pyruvate formate-lyase under anaerobic conditions by generation of an organic free radical, using S-adenosylmethionine and reduced flavodoxin as cosubstrates to produce 5'-deoxy-adenosine.</text>
</comment>
<keyword evidence="8 10" id="KW-0408">Iron</keyword>
<dbReference type="AlphaFoldDB" id="G8LWG0"/>
<dbReference type="PROSITE" id="PS51918">
    <property type="entry name" value="RADICAL_SAM"/>
    <property type="match status" value="1"/>
</dbReference>
<keyword evidence="12" id="KW-0456">Lyase</keyword>
<dbReference type="GO" id="GO:0051539">
    <property type="term" value="F:4 iron, 4 sulfur cluster binding"/>
    <property type="evidence" value="ECO:0007669"/>
    <property type="project" value="UniProtKB-UniRule"/>
</dbReference>
<protein>
    <recommendedName>
        <fullName evidence="3 10">Pyruvate formate-lyase-activating enzyme</fullName>
        <ecNumber evidence="10">1.97.1.4</ecNumber>
    </recommendedName>
</protein>
<dbReference type="PROSITE" id="PS01087">
    <property type="entry name" value="RADICAL_ACTIVATING"/>
    <property type="match status" value="1"/>
</dbReference>
<dbReference type="GO" id="GO:0016829">
    <property type="term" value="F:lyase activity"/>
    <property type="evidence" value="ECO:0007669"/>
    <property type="project" value="UniProtKB-KW"/>
</dbReference>
<evidence type="ECO:0000256" key="3">
    <source>
        <dbReference type="ARBA" id="ARBA00021356"/>
    </source>
</evidence>
<evidence type="ECO:0000259" key="11">
    <source>
        <dbReference type="PROSITE" id="PS51918"/>
    </source>
</evidence>
<evidence type="ECO:0000256" key="5">
    <source>
        <dbReference type="ARBA" id="ARBA00022691"/>
    </source>
</evidence>
<evidence type="ECO:0000256" key="2">
    <source>
        <dbReference type="ARBA" id="ARBA00009777"/>
    </source>
</evidence>
<gene>
    <name evidence="12" type="ordered locus">Clocl_0908</name>
</gene>
<name>G8LWG0_ACECE</name>
<dbReference type="InterPro" id="IPR001989">
    <property type="entry name" value="Radical_activat_CS"/>
</dbReference>
<dbReference type="EMBL" id="CP003065">
    <property type="protein sequence ID" value="AEV67586.1"/>
    <property type="molecule type" value="Genomic_DNA"/>
</dbReference>
<evidence type="ECO:0000256" key="8">
    <source>
        <dbReference type="ARBA" id="ARBA00023004"/>
    </source>
</evidence>
<keyword evidence="10" id="KW-0963">Cytoplasm</keyword>
<dbReference type="SFLD" id="SFLDS00029">
    <property type="entry name" value="Radical_SAM"/>
    <property type="match status" value="1"/>
</dbReference>
<evidence type="ECO:0000256" key="1">
    <source>
        <dbReference type="ARBA" id="ARBA00003141"/>
    </source>
</evidence>
<dbReference type="PANTHER" id="PTHR30352:SF5">
    <property type="entry name" value="PYRUVATE FORMATE-LYASE 1-ACTIVATING ENZYME"/>
    <property type="match status" value="1"/>
</dbReference>
<dbReference type="SFLD" id="SFLDG01067">
    <property type="entry name" value="SPASM/twitch_domain_containing"/>
    <property type="match status" value="1"/>
</dbReference>
<comment type="subcellular location">
    <subcellularLocation>
        <location evidence="10">Cytoplasm</location>
    </subcellularLocation>
</comment>
<evidence type="ECO:0000256" key="10">
    <source>
        <dbReference type="RuleBase" id="RU362053"/>
    </source>
</evidence>
<comment type="catalytic activity">
    <reaction evidence="10">
        <text>glycyl-[formate C-acetyltransferase] + reduced [flavodoxin] + S-adenosyl-L-methionine = glycin-2-yl radical-[formate C-acetyltransferase] + semiquinone [flavodoxin] + 5'-deoxyadenosine + L-methionine + H(+)</text>
        <dbReference type="Rhea" id="RHEA:19225"/>
        <dbReference type="Rhea" id="RHEA-COMP:10622"/>
        <dbReference type="Rhea" id="RHEA-COMP:12190"/>
        <dbReference type="Rhea" id="RHEA-COMP:12191"/>
        <dbReference type="Rhea" id="RHEA-COMP:14480"/>
        <dbReference type="ChEBI" id="CHEBI:15378"/>
        <dbReference type="ChEBI" id="CHEBI:17319"/>
        <dbReference type="ChEBI" id="CHEBI:29947"/>
        <dbReference type="ChEBI" id="CHEBI:32722"/>
        <dbReference type="ChEBI" id="CHEBI:57618"/>
        <dbReference type="ChEBI" id="CHEBI:57844"/>
        <dbReference type="ChEBI" id="CHEBI:59789"/>
        <dbReference type="ChEBI" id="CHEBI:140311"/>
        <dbReference type="EC" id="1.97.1.4"/>
    </reaction>
</comment>
<dbReference type="GO" id="GO:0043365">
    <property type="term" value="F:[formate-C-acetyltransferase]-activating enzyme activity"/>
    <property type="evidence" value="ECO:0007669"/>
    <property type="project" value="UniProtKB-UniRule"/>
</dbReference>
<keyword evidence="6 10" id="KW-0479">Metal-binding</keyword>
<dbReference type="InterPro" id="IPR012838">
    <property type="entry name" value="PFL1_activating"/>
</dbReference>
<feature type="domain" description="Radical SAM core" evidence="11">
    <location>
        <begin position="16"/>
        <end position="235"/>
    </location>
</feature>
<dbReference type="NCBIfam" id="TIGR02493">
    <property type="entry name" value="PFLA"/>
    <property type="match status" value="1"/>
</dbReference>
<dbReference type="Gene3D" id="3.20.20.70">
    <property type="entry name" value="Aldolase class I"/>
    <property type="match status" value="1"/>
</dbReference>
<keyword evidence="12" id="KW-0670">Pyruvate</keyword>
<dbReference type="KEGG" id="ccl:Clocl_0908"/>
<keyword evidence="13" id="KW-1185">Reference proteome</keyword>
<evidence type="ECO:0000313" key="13">
    <source>
        <dbReference type="Proteomes" id="UP000005435"/>
    </source>
</evidence>
<dbReference type="InterPro" id="IPR058240">
    <property type="entry name" value="rSAM_sf"/>
</dbReference>
<reference evidence="13" key="1">
    <citation type="submission" date="2011-12" db="EMBL/GenBank/DDBJ databases">
        <title>Complete sequence of Clostridium clariflavum DSM 19732.</title>
        <authorList>
            <consortium name="US DOE Joint Genome Institute"/>
            <person name="Lucas S."/>
            <person name="Han J."/>
            <person name="Lapidus A."/>
            <person name="Cheng J.-F."/>
            <person name="Goodwin L."/>
            <person name="Pitluck S."/>
            <person name="Peters L."/>
            <person name="Teshima H."/>
            <person name="Detter J.C."/>
            <person name="Han C."/>
            <person name="Tapia R."/>
            <person name="Land M."/>
            <person name="Hauser L."/>
            <person name="Kyrpides N."/>
            <person name="Ivanova N."/>
            <person name="Pagani I."/>
            <person name="Kitzmiller T."/>
            <person name="Lynd L."/>
            <person name="Izquierdo J."/>
            <person name="Woyke T."/>
        </authorList>
    </citation>
    <scope>NUCLEOTIDE SEQUENCE [LARGE SCALE GENOMIC DNA]</scope>
    <source>
        <strain evidence="13">DSM 19732 / NBRC 101661 / EBR45</strain>
    </source>
</reference>
<dbReference type="eggNOG" id="COG1180">
    <property type="taxonomic scope" value="Bacteria"/>
</dbReference>
<dbReference type="GO" id="GO:0046872">
    <property type="term" value="F:metal ion binding"/>
    <property type="evidence" value="ECO:0007669"/>
    <property type="project" value="UniProtKB-UniRule"/>
</dbReference>
<dbReference type="HOGENOM" id="CLU_058969_1_1_9"/>
<keyword evidence="5 10" id="KW-0949">S-adenosyl-L-methionine</keyword>
<dbReference type="STRING" id="720554.Clocl_0908"/>
<sequence>MNALGYVHSVETFGTLDGPGIRYVIFLQGCPLRCKYCHNPDTWAFQEGRKMYSTDVVSDVLRYKNYIKTGGVTVSGGEPLLQPDFVAEILKLCHNNGIHTCIDTSGIIPVEKCKNAVDEADLLLLDIKHIDTEKCKELTGQGNENALKLLDYCQQQGKDVWIRYVLVPGLTDDKESLERTAQYLSGFSVIKKTEILPFHKMGEFKWKQLGLEYTLKDTFEPAKDSINEAKGIFARYGLV</sequence>
<dbReference type="GO" id="GO:0005737">
    <property type="term" value="C:cytoplasm"/>
    <property type="evidence" value="ECO:0007669"/>
    <property type="project" value="UniProtKB-SubCell"/>
</dbReference>
<keyword evidence="4 10" id="KW-0004">4Fe-4S</keyword>
<dbReference type="InterPro" id="IPR013785">
    <property type="entry name" value="Aldolase_TIM"/>
</dbReference>
<dbReference type="Pfam" id="PF04055">
    <property type="entry name" value="Radical_SAM"/>
    <property type="match status" value="1"/>
</dbReference>
<dbReference type="EC" id="1.97.1.4" evidence="10"/>
<dbReference type="OrthoDB" id="9782387at2"/>
<dbReference type="SFLD" id="SFLDG01066">
    <property type="entry name" value="organic_radical-activating_enz"/>
    <property type="match status" value="1"/>
</dbReference>
<evidence type="ECO:0000313" key="12">
    <source>
        <dbReference type="EMBL" id="AEV67586.1"/>
    </source>
</evidence>
<dbReference type="InterPro" id="IPR034457">
    <property type="entry name" value="Organic_radical-activating"/>
</dbReference>
<dbReference type="CDD" id="cd01335">
    <property type="entry name" value="Radical_SAM"/>
    <property type="match status" value="1"/>
</dbReference>
<dbReference type="PANTHER" id="PTHR30352">
    <property type="entry name" value="PYRUVATE FORMATE-LYASE-ACTIVATING ENZYME"/>
    <property type="match status" value="1"/>
</dbReference>
<dbReference type="Proteomes" id="UP000005435">
    <property type="component" value="Chromosome"/>
</dbReference>
<evidence type="ECO:0000256" key="9">
    <source>
        <dbReference type="ARBA" id="ARBA00023014"/>
    </source>
</evidence>
<organism evidence="12 13">
    <name type="scientific">Acetivibrio clariflavus (strain DSM 19732 / NBRC 101661 / EBR45)</name>
    <name type="common">Clostridium clariflavum</name>
    <dbReference type="NCBI Taxonomy" id="720554"/>
    <lineage>
        <taxon>Bacteria</taxon>
        <taxon>Bacillati</taxon>
        <taxon>Bacillota</taxon>
        <taxon>Clostridia</taxon>
        <taxon>Eubacteriales</taxon>
        <taxon>Oscillospiraceae</taxon>
        <taxon>Acetivibrio</taxon>
    </lineage>
</organism>
<dbReference type="RefSeq" id="WP_014254206.1">
    <property type="nucleotide sequence ID" value="NC_016627.1"/>
</dbReference>
<keyword evidence="7 10" id="KW-0560">Oxidoreductase</keyword>
<comment type="cofactor">
    <cofactor evidence="10">
        <name>[4Fe-4S] cluster</name>
        <dbReference type="ChEBI" id="CHEBI:49883"/>
    </cofactor>
    <text evidence="10">Binds 1 [4Fe-4S] cluster. The cluster is coordinated with 3 cysteines and an exchangeable S-adenosyl-L-methionine.</text>
</comment>
<evidence type="ECO:0000256" key="4">
    <source>
        <dbReference type="ARBA" id="ARBA00022485"/>
    </source>
</evidence>
<dbReference type="InterPro" id="IPR006638">
    <property type="entry name" value="Elp3/MiaA/NifB-like_rSAM"/>
</dbReference>
<accession>G8LWG0</accession>
<proteinExistence type="inferred from homology"/>
<evidence type="ECO:0000256" key="6">
    <source>
        <dbReference type="ARBA" id="ARBA00022723"/>
    </source>
</evidence>
<comment type="similarity">
    <text evidence="2 10">Belongs to the organic radical-activating enzymes family.</text>
</comment>
<dbReference type="SMART" id="SM00729">
    <property type="entry name" value="Elp3"/>
    <property type="match status" value="1"/>
</dbReference>
<reference evidence="12 13" key="2">
    <citation type="journal article" date="2012" name="Stand. Genomic Sci.">
        <title>Complete Genome Sequence of Clostridium clariflavum DSM 19732.</title>
        <authorList>
            <person name="Izquierdo J.A."/>
            <person name="Goodwin L."/>
            <person name="Davenport K.W."/>
            <person name="Teshima H."/>
            <person name="Bruce D."/>
            <person name="Detter C."/>
            <person name="Tapia R."/>
            <person name="Han S."/>
            <person name="Land M."/>
            <person name="Hauser L."/>
            <person name="Jeffries C.D."/>
            <person name="Han J."/>
            <person name="Pitluck S."/>
            <person name="Nolan M."/>
            <person name="Chen A."/>
            <person name="Huntemann M."/>
            <person name="Mavromatis K."/>
            <person name="Mikhailova N."/>
            <person name="Liolios K."/>
            <person name="Woyke T."/>
            <person name="Lynd L.R."/>
        </authorList>
    </citation>
    <scope>NUCLEOTIDE SEQUENCE [LARGE SCALE GENOMIC DNA]</scope>
    <source>
        <strain evidence="13">DSM 19732 / NBRC 101661 / EBR45</strain>
    </source>
</reference>
<evidence type="ECO:0000256" key="7">
    <source>
        <dbReference type="ARBA" id="ARBA00023002"/>
    </source>
</evidence>
<dbReference type="InterPro" id="IPR007197">
    <property type="entry name" value="rSAM"/>
</dbReference>
<dbReference type="SUPFAM" id="SSF102114">
    <property type="entry name" value="Radical SAM enzymes"/>
    <property type="match status" value="1"/>
</dbReference>
<keyword evidence="9 10" id="KW-0411">Iron-sulfur</keyword>